<evidence type="ECO:0000256" key="4">
    <source>
        <dbReference type="ARBA" id="ARBA00022679"/>
    </source>
</evidence>
<dbReference type="GO" id="GO:0009103">
    <property type="term" value="P:lipopolysaccharide biosynthetic process"/>
    <property type="evidence" value="ECO:0007669"/>
    <property type="project" value="UniProtKB-ARBA"/>
</dbReference>
<feature type="transmembrane region" description="Helical" evidence="8">
    <location>
        <begin position="276"/>
        <end position="295"/>
    </location>
</feature>
<feature type="transmembrane region" description="Helical" evidence="8">
    <location>
        <begin position="250"/>
        <end position="269"/>
    </location>
</feature>
<dbReference type="Pfam" id="PF13231">
    <property type="entry name" value="PMT_2"/>
    <property type="match status" value="1"/>
</dbReference>
<evidence type="ECO:0000256" key="8">
    <source>
        <dbReference type="SAM" id="Phobius"/>
    </source>
</evidence>
<evidence type="ECO:0000313" key="11">
    <source>
        <dbReference type="Proteomes" id="UP000219329"/>
    </source>
</evidence>
<dbReference type="InterPro" id="IPR050297">
    <property type="entry name" value="LipidA_mod_glycosyltrf_83"/>
</dbReference>
<feature type="transmembrane region" description="Helical" evidence="8">
    <location>
        <begin position="346"/>
        <end position="368"/>
    </location>
</feature>
<dbReference type="EMBL" id="NTJZ01000004">
    <property type="protein sequence ID" value="PDH34192.1"/>
    <property type="molecule type" value="Genomic_DNA"/>
</dbReference>
<dbReference type="Proteomes" id="UP000219329">
    <property type="component" value="Unassembled WGS sequence"/>
</dbReference>
<dbReference type="GO" id="GO:0005886">
    <property type="term" value="C:plasma membrane"/>
    <property type="evidence" value="ECO:0007669"/>
    <property type="project" value="UniProtKB-SubCell"/>
</dbReference>
<feature type="transmembrane region" description="Helical" evidence="8">
    <location>
        <begin position="78"/>
        <end position="100"/>
    </location>
</feature>
<dbReference type="PANTHER" id="PTHR33908">
    <property type="entry name" value="MANNOSYLTRANSFERASE YKCB-RELATED"/>
    <property type="match status" value="1"/>
</dbReference>
<dbReference type="InterPro" id="IPR038731">
    <property type="entry name" value="RgtA/B/C-like"/>
</dbReference>
<proteinExistence type="predicted"/>
<name>A0A2A5WCQ5_9GAMM</name>
<protein>
    <recommendedName>
        <fullName evidence="9">Glycosyltransferase RgtA/B/C/D-like domain-containing protein</fullName>
    </recommendedName>
</protein>
<dbReference type="PANTHER" id="PTHR33908:SF11">
    <property type="entry name" value="MEMBRANE PROTEIN"/>
    <property type="match status" value="1"/>
</dbReference>
<feature type="domain" description="Glycosyltransferase RgtA/B/C/D-like" evidence="9">
    <location>
        <begin position="58"/>
        <end position="216"/>
    </location>
</feature>
<evidence type="ECO:0000256" key="7">
    <source>
        <dbReference type="ARBA" id="ARBA00023136"/>
    </source>
</evidence>
<feature type="transmembrane region" description="Helical" evidence="8">
    <location>
        <begin position="307"/>
        <end position="325"/>
    </location>
</feature>
<evidence type="ECO:0000256" key="5">
    <source>
        <dbReference type="ARBA" id="ARBA00022692"/>
    </source>
</evidence>
<keyword evidence="6 8" id="KW-1133">Transmembrane helix</keyword>
<feature type="transmembrane region" description="Helical" evidence="8">
    <location>
        <begin position="156"/>
        <end position="188"/>
    </location>
</feature>
<dbReference type="AlphaFoldDB" id="A0A2A5WCQ5"/>
<keyword evidence="4" id="KW-0808">Transferase</keyword>
<organism evidence="10 11">
    <name type="scientific">OM182 bacterium MED-G28</name>
    <dbReference type="NCBI Taxonomy" id="1986256"/>
    <lineage>
        <taxon>Bacteria</taxon>
        <taxon>Pseudomonadati</taxon>
        <taxon>Pseudomonadota</taxon>
        <taxon>Gammaproteobacteria</taxon>
        <taxon>OMG group</taxon>
        <taxon>OM182 clade</taxon>
    </lineage>
</organism>
<evidence type="ECO:0000313" key="10">
    <source>
        <dbReference type="EMBL" id="PDH34192.1"/>
    </source>
</evidence>
<comment type="caution">
    <text evidence="10">The sequence shown here is derived from an EMBL/GenBank/DDBJ whole genome shotgun (WGS) entry which is preliminary data.</text>
</comment>
<accession>A0A2A5WCQ5</accession>
<keyword evidence="3" id="KW-0328">Glycosyltransferase</keyword>
<evidence type="ECO:0000256" key="2">
    <source>
        <dbReference type="ARBA" id="ARBA00022475"/>
    </source>
</evidence>
<feature type="transmembrane region" description="Helical" evidence="8">
    <location>
        <begin position="112"/>
        <end position="136"/>
    </location>
</feature>
<feature type="transmembrane region" description="Helical" evidence="8">
    <location>
        <begin position="200"/>
        <end position="219"/>
    </location>
</feature>
<evidence type="ECO:0000256" key="3">
    <source>
        <dbReference type="ARBA" id="ARBA00022676"/>
    </source>
</evidence>
<comment type="subcellular location">
    <subcellularLocation>
        <location evidence="1">Cell membrane</location>
        <topology evidence="1">Multi-pass membrane protein</topology>
    </subcellularLocation>
</comment>
<keyword evidence="7 8" id="KW-0472">Membrane</keyword>
<reference evidence="10 11" key="1">
    <citation type="submission" date="2017-08" db="EMBL/GenBank/DDBJ databases">
        <title>Fine stratification of microbial communities through a metagenomic profile of the photic zone.</title>
        <authorList>
            <person name="Haro-Moreno J.M."/>
            <person name="Lopez-Perez M."/>
            <person name="De La Torre J."/>
            <person name="Picazo A."/>
            <person name="Camacho A."/>
            <person name="Rodriguez-Valera F."/>
        </authorList>
    </citation>
    <scope>NUCLEOTIDE SEQUENCE [LARGE SCALE GENOMIC DNA]</scope>
    <source>
        <strain evidence="10">MED-G28</strain>
    </source>
</reference>
<dbReference type="GO" id="GO:0016763">
    <property type="term" value="F:pentosyltransferase activity"/>
    <property type="evidence" value="ECO:0007669"/>
    <property type="project" value="TreeGrafter"/>
</dbReference>
<keyword evidence="5 8" id="KW-0812">Transmembrane</keyword>
<evidence type="ECO:0000256" key="6">
    <source>
        <dbReference type="ARBA" id="ARBA00022989"/>
    </source>
</evidence>
<keyword evidence="2" id="KW-1003">Cell membrane</keyword>
<feature type="transmembrane region" description="Helical" evidence="8">
    <location>
        <begin position="16"/>
        <end position="38"/>
    </location>
</feature>
<sequence>MSGSSELGIKQPVFKLFLAGFITVTLLKLFFAAVLDLYSDEVFYWQASTYPALAYSDLPFMTSFLAGIGAILDEGNPFTVRLPFIVLGSALPFLVYWLSLPITNRQQALESAGICLCVPLASFLGLLAVPDVPLLLFGVLSVGFFDRALRTNKLKFWIATGAFTALGLCTHYRFFLYPTAAILFLCIFSPARPQWQNPKLWLAIAIASIGLAPILWFNLSNELSSASFYFIDRHPWEFQLTGLLHFLKQAGLTSPPLYFLFLFALFLLYKESQSGNISAALLLSVSLTNLLVYFLLAPWTDATSTSIHWPLSGYMPLVVFAPLALRKFHQWATERWSKLAAFRLTAMIPAIGFLGTLTAFLGVGSQAFQEPLQSILGTGVLSNKMAGWKSFSAHTAAILDSNFPLSAPIIVTDNYYTAAQLEFAGISTETYTLDRDKAVRDGRLAQYEIWGRDEKGLAGINDRAVLYVNEDSALTVLEKKELLGVMCHYIDNLSHLGQLSLFNKDKMFSFYKANSLVSIDKDYRARPCPFPAQAWIDHPPANQILNGLVTVSGWAFNEDIGIDQVDLIIDDTIIASAQYGIPRQDVVNIMSVSTDPNAPGLGFTLLLDSSQFSDGTSELAIDLINKQGTRTRYGKRTIYFQN</sequence>
<gene>
    <name evidence="10" type="ORF">CNF02_05190</name>
</gene>
<evidence type="ECO:0000256" key="1">
    <source>
        <dbReference type="ARBA" id="ARBA00004651"/>
    </source>
</evidence>
<evidence type="ECO:0000259" key="9">
    <source>
        <dbReference type="Pfam" id="PF13231"/>
    </source>
</evidence>